<proteinExistence type="predicted"/>
<dbReference type="GO" id="GO:0043039">
    <property type="term" value="P:tRNA aminoacylation"/>
    <property type="evidence" value="ECO:0007669"/>
    <property type="project" value="InterPro"/>
</dbReference>
<dbReference type="AlphaFoldDB" id="A0A4R1RXG2"/>
<evidence type="ECO:0000256" key="1">
    <source>
        <dbReference type="ARBA" id="ARBA00001947"/>
    </source>
</evidence>
<dbReference type="RefSeq" id="WP_132013845.1">
    <property type="nucleotide sequence ID" value="NZ_SLUN01000008.1"/>
</dbReference>
<comment type="cofactor">
    <cofactor evidence="1">
        <name>Zn(2+)</name>
        <dbReference type="ChEBI" id="CHEBI:29105"/>
    </cofactor>
</comment>
<keyword evidence="6" id="KW-1185">Reference proteome</keyword>
<dbReference type="GO" id="GO:0004812">
    <property type="term" value="F:aminoacyl-tRNA ligase activity"/>
    <property type="evidence" value="ECO:0007669"/>
    <property type="project" value="InterPro"/>
</dbReference>
<evidence type="ECO:0000313" key="6">
    <source>
        <dbReference type="Proteomes" id="UP000295008"/>
    </source>
</evidence>
<evidence type="ECO:0000259" key="4">
    <source>
        <dbReference type="SMART" id="SM00863"/>
    </source>
</evidence>
<protein>
    <submittedName>
        <fullName evidence="5">Ser-tRNA(Ala) deacylase AlaX</fullName>
    </submittedName>
</protein>
<accession>A0A4R1RXG2</accession>
<dbReference type="GO" id="GO:0046872">
    <property type="term" value="F:metal ion binding"/>
    <property type="evidence" value="ECO:0007669"/>
    <property type="project" value="UniProtKB-KW"/>
</dbReference>
<evidence type="ECO:0000313" key="5">
    <source>
        <dbReference type="EMBL" id="TCL70870.1"/>
    </source>
</evidence>
<dbReference type="InterPro" id="IPR018163">
    <property type="entry name" value="Thr/Ala-tRNA-synth_IIc_edit"/>
</dbReference>
<dbReference type="OrthoDB" id="9812949at2"/>
<dbReference type="Proteomes" id="UP000295008">
    <property type="component" value="Unassembled WGS sequence"/>
</dbReference>
<dbReference type="GO" id="GO:0002161">
    <property type="term" value="F:aminoacyl-tRNA deacylase activity"/>
    <property type="evidence" value="ECO:0007669"/>
    <property type="project" value="UniProtKB-ARBA"/>
</dbReference>
<comment type="caution">
    <text evidence="5">The sequence shown here is derived from an EMBL/GenBank/DDBJ whole genome shotgun (WGS) entry which is preliminary data.</text>
</comment>
<dbReference type="Pfam" id="PF07973">
    <property type="entry name" value="tRNA_SAD"/>
    <property type="match status" value="1"/>
</dbReference>
<reference evidence="5 6" key="1">
    <citation type="submission" date="2019-03" db="EMBL/GenBank/DDBJ databases">
        <title>Genomic Encyclopedia of Type Strains, Phase IV (KMG-IV): sequencing the most valuable type-strain genomes for metagenomic binning, comparative biology and taxonomic classification.</title>
        <authorList>
            <person name="Goeker M."/>
        </authorList>
    </citation>
    <scope>NUCLEOTIDE SEQUENCE [LARGE SCALE GENOMIC DNA]</scope>
    <source>
        <strain evidence="5 6">LX-B</strain>
    </source>
</reference>
<dbReference type="InterPro" id="IPR009000">
    <property type="entry name" value="Transl_B-barrel_sf"/>
</dbReference>
<dbReference type="SUPFAM" id="SSF55186">
    <property type="entry name" value="ThrRS/AlaRS common domain"/>
    <property type="match status" value="1"/>
</dbReference>
<dbReference type="Gene3D" id="3.30.980.10">
    <property type="entry name" value="Threonyl-trna Synthetase, Chain A, domain 2"/>
    <property type="match status" value="1"/>
</dbReference>
<dbReference type="GO" id="GO:0005524">
    <property type="term" value="F:ATP binding"/>
    <property type="evidence" value="ECO:0007669"/>
    <property type="project" value="InterPro"/>
</dbReference>
<dbReference type="Gene3D" id="2.40.30.130">
    <property type="match status" value="1"/>
</dbReference>
<gene>
    <name evidence="5" type="ORF">EDC14_100815</name>
</gene>
<keyword evidence="3" id="KW-0862">Zinc</keyword>
<name>A0A4R1RXG2_HYDET</name>
<evidence type="ECO:0000256" key="3">
    <source>
        <dbReference type="ARBA" id="ARBA00022833"/>
    </source>
</evidence>
<dbReference type="PANTHER" id="PTHR43462:SF1">
    <property type="entry name" value="ALANYL-TRNA EDITING PROTEIN AARSD1"/>
    <property type="match status" value="1"/>
</dbReference>
<dbReference type="InterPro" id="IPR051335">
    <property type="entry name" value="Alanyl-tRNA_Editing_Enzymes"/>
</dbReference>
<dbReference type="PANTHER" id="PTHR43462">
    <property type="entry name" value="ALANYL-TRNA EDITING PROTEIN"/>
    <property type="match status" value="1"/>
</dbReference>
<keyword evidence="2" id="KW-0479">Metal-binding</keyword>
<dbReference type="InterPro" id="IPR012947">
    <property type="entry name" value="tRNA_SAD"/>
</dbReference>
<feature type="domain" description="Threonyl/alanyl tRNA synthetase SAD" evidence="4">
    <location>
        <begin position="167"/>
        <end position="209"/>
    </location>
</feature>
<dbReference type="SUPFAM" id="SSF50447">
    <property type="entry name" value="Translation proteins"/>
    <property type="match status" value="1"/>
</dbReference>
<evidence type="ECO:0000256" key="2">
    <source>
        <dbReference type="ARBA" id="ARBA00022723"/>
    </source>
</evidence>
<dbReference type="EMBL" id="SLUN01000008">
    <property type="protein sequence ID" value="TCL70870.1"/>
    <property type="molecule type" value="Genomic_DNA"/>
</dbReference>
<sequence length="216" mass="24196">MAVKKLFWEDPYCATVEAVVTGVAGPVVTLDQTILYAFSGGQDSDSGTIAGYPVLKAEKDGKEILYTLPPEHDLYTGERVPVCIDWEKRYKLMKLHFAAELILELVYQNFDHPEKIGAHITQDKARLDFHWPGNITALFPELQRKISEMIAADQAITSDFEDVEAERRYWEIPGFAKVACGGTHLRSTGEIGAITLKRRNVGGGKERIEIYLRPLG</sequence>
<dbReference type="SMART" id="SM00863">
    <property type="entry name" value="tRNA_SAD"/>
    <property type="match status" value="1"/>
</dbReference>
<organism evidence="5 6">
    <name type="scientific">Hydrogenispora ethanolica</name>
    <dbReference type="NCBI Taxonomy" id="1082276"/>
    <lineage>
        <taxon>Bacteria</taxon>
        <taxon>Bacillati</taxon>
        <taxon>Bacillota</taxon>
        <taxon>Hydrogenispora</taxon>
    </lineage>
</organism>